<feature type="transmembrane region" description="Helical" evidence="6">
    <location>
        <begin position="169"/>
        <end position="188"/>
    </location>
</feature>
<feature type="transmembrane region" description="Helical" evidence="6">
    <location>
        <begin position="12"/>
        <end position="35"/>
    </location>
</feature>
<dbReference type="Pfam" id="PF01943">
    <property type="entry name" value="Polysacc_synt"/>
    <property type="match status" value="1"/>
</dbReference>
<dbReference type="EMBL" id="AFNU02000003">
    <property type="protein sequence ID" value="ERJ12858.1"/>
    <property type="molecule type" value="Genomic_DNA"/>
</dbReference>
<dbReference type="AlphaFoldDB" id="F7Q1D9"/>
<feature type="transmembrane region" description="Helical" evidence="6">
    <location>
        <begin position="415"/>
        <end position="443"/>
    </location>
</feature>
<keyword evidence="5 6" id="KW-0472">Membrane</keyword>
<proteinExistence type="predicted"/>
<feature type="transmembrane region" description="Helical" evidence="6">
    <location>
        <begin position="334"/>
        <end position="353"/>
    </location>
</feature>
<name>F7Q1D9_9MOLU</name>
<dbReference type="Proteomes" id="UP000005707">
    <property type="component" value="Unassembled WGS sequence"/>
</dbReference>
<dbReference type="PIRSF" id="PIRSF038958">
    <property type="entry name" value="PG_synth_SpoVB"/>
    <property type="match status" value="1"/>
</dbReference>
<feature type="transmembrane region" description="Helical" evidence="6">
    <location>
        <begin position="298"/>
        <end position="322"/>
    </location>
</feature>
<protein>
    <submittedName>
        <fullName evidence="7">Export protein for polysaccharide</fullName>
    </submittedName>
</protein>
<dbReference type="InterPro" id="IPR002797">
    <property type="entry name" value="Polysacc_synth"/>
</dbReference>
<feature type="transmembrane region" description="Helical" evidence="6">
    <location>
        <begin position="130"/>
        <end position="148"/>
    </location>
</feature>
<dbReference type="CDD" id="cd13124">
    <property type="entry name" value="MATE_SpoVB_like"/>
    <property type="match status" value="1"/>
</dbReference>
<dbReference type="InterPro" id="IPR050833">
    <property type="entry name" value="Poly_Biosynth_Transport"/>
</dbReference>
<keyword evidence="4 6" id="KW-1133">Transmembrane helix</keyword>
<dbReference type="InterPro" id="IPR024923">
    <property type="entry name" value="PG_synth_SpoVB"/>
</dbReference>
<gene>
    <name evidence="7" type="ORF">HLPCO_001198</name>
</gene>
<dbReference type="OrthoDB" id="9775950at2"/>
<evidence type="ECO:0000256" key="3">
    <source>
        <dbReference type="ARBA" id="ARBA00022692"/>
    </source>
</evidence>
<feature type="transmembrane region" description="Helical" evidence="6">
    <location>
        <begin position="463"/>
        <end position="485"/>
    </location>
</feature>
<dbReference type="GO" id="GO:0005886">
    <property type="term" value="C:plasma membrane"/>
    <property type="evidence" value="ECO:0007669"/>
    <property type="project" value="UniProtKB-SubCell"/>
</dbReference>
<feature type="transmembrane region" description="Helical" evidence="6">
    <location>
        <begin position="89"/>
        <end position="110"/>
    </location>
</feature>
<comment type="subcellular location">
    <subcellularLocation>
        <location evidence="1">Cell membrane</location>
        <topology evidence="1">Multi-pass membrane protein</topology>
    </subcellularLocation>
</comment>
<feature type="transmembrane region" description="Helical" evidence="6">
    <location>
        <begin position="497"/>
        <end position="519"/>
    </location>
</feature>
<evidence type="ECO:0000256" key="4">
    <source>
        <dbReference type="ARBA" id="ARBA00022989"/>
    </source>
</evidence>
<dbReference type="eggNOG" id="COG2244">
    <property type="taxonomic scope" value="Bacteria"/>
</dbReference>
<reference evidence="7 8" key="2">
    <citation type="journal article" date="2013" name="PLoS ONE">
        <title>INDIGO - INtegrated Data Warehouse of MIcrobial GenOmes with Examples from the Red Sea Extremophiles.</title>
        <authorList>
            <person name="Alam I."/>
            <person name="Antunes A."/>
            <person name="Kamau A.A."/>
            <person name="Ba Alawi W."/>
            <person name="Kalkatawi M."/>
            <person name="Stingl U."/>
            <person name="Bajic V.B."/>
        </authorList>
    </citation>
    <scope>NUCLEOTIDE SEQUENCE [LARGE SCALE GENOMIC DNA]</scope>
    <source>
        <strain evidence="7 8">SSD-17B</strain>
    </source>
</reference>
<keyword evidence="2" id="KW-1003">Cell membrane</keyword>
<feature type="transmembrane region" description="Helical" evidence="6">
    <location>
        <begin position="373"/>
        <end position="394"/>
    </location>
</feature>
<feature type="transmembrane region" description="Helical" evidence="6">
    <location>
        <begin position="47"/>
        <end position="69"/>
    </location>
</feature>
<keyword evidence="3 6" id="KW-0812">Transmembrane</keyword>
<dbReference type="PANTHER" id="PTHR30250">
    <property type="entry name" value="PST FAMILY PREDICTED COLANIC ACID TRANSPORTER"/>
    <property type="match status" value="1"/>
</dbReference>
<dbReference type="STRING" id="1033810.HLPCO_001198"/>
<organism evidence="7 8">
    <name type="scientific">Haloplasma contractile SSD-17B</name>
    <dbReference type="NCBI Taxonomy" id="1033810"/>
    <lineage>
        <taxon>Bacteria</taxon>
        <taxon>Bacillati</taxon>
        <taxon>Mycoplasmatota</taxon>
        <taxon>Mollicutes</taxon>
        <taxon>Haloplasmatales</taxon>
        <taxon>Haloplasmataceae</taxon>
        <taxon>Haloplasma</taxon>
    </lineage>
</organism>
<feature type="transmembrane region" description="Helical" evidence="6">
    <location>
        <begin position="246"/>
        <end position="266"/>
    </location>
</feature>
<evidence type="ECO:0000313" key="8">
    <source>
        <dbReference type="Proteomes" id="UP000005707"/>
    </source>
</evidence>
<feature type="transmembrane region" description="Helical" evidence="6">
    <location>
        <begin position="194"/>
        <end position="214"/>
    </location>
</feature>
<evidence type="ECO:0000256" key="6">
    <source>
        <dbReference type="SAM" id="Phobius"/>
    </source>
</evidence>
<evidence type="ECO:0000256" key="1">
    <source>
        <dbReference type="ARBA" id="ARBA00004651"/>
    </source>
</evidence>
<evidence type="ECO:0000256" key="2">
    <source>
        <dbReference type="ARBA" id="ARBA00022475"/>
    </source>
</evidence>
<sequence length="546" mass="61688">MSDRTFVRGAFIMSLGLILTKLLGLVFVFPFASLVGQEGQALYSYAYVPYVIFIDLATLGVPMGVAKFVSIYNAKGDYETSYRTYRRAVFLMFIIGTVMCVTLVQLSNWYSYRVLGGQQELTNRVSDISFVIQIIALALIFIPIVSVMRGFFQGFQNMVPSTVSQIVEQFVRVVFILTSSYIVIRIMDGTYVEAVAYAVGAASISGIASFIVLLRYRKKFNKQLQSLLKHSRKSTNKSGFRLLLELFKYAIPFAFFGLYTASYQLIDTFTFNKAYLIRGIENPELIYGTYAFEIHKLIMIPVTLAIAFSASLMPSVSSAYTLGHNEEVRKNISLSLEIIFFIVVPIVFMMIIFPNEIYDLLYDRTNLYGPSILLAYAPITILISINHLSTSIVQGVNQQRHLFKSLLAGILTKSLLNYFFIIWLGYSGAILATSAGYMISILFNFRIITKKIGFTYTYLVRRFLMIIVTSAITACILIVLNYILIDYEFFIQTKVRLFFLLSINTIIGALIYIGLSLYFCILQAILGTEITLERVATAIKNFGLFS</sequence>
<evidence type="ECO:0000313" key="7">
    <source>
        <dbReference type="EMBL" id="ERJ12858.1"/>
    </source>
</evidence>
<dbReference type="InParanoid" id="F7Q1D9"/>
<keyword evidence="8" id="KW-1185">Reference proteome</keyword>
<reference evidence="7 8" key="1">
    <citation type="journal article" date="2011" name="J. Bacteriol.">
        <title>Genome sequence of Haloplasma contractile, an unusual contractile bacterium from a deep-sea anoxic brine lake.</title>
        <authorList>
            <person name="Antunes A."/>
            <person name="Alam I."/>
            <person name="El Dorry H."/>
            <person name="Siam R."/>
            <person name="Robertson A."/>
            <person name="Bajic V.B."/>
            <person name="Stingl U."/>
        </authorList>
    </citation>
    <scope>NUCLEOTIDE SEQUENCE [LARGE SCALE GENOMIC DNA]</scope>
    <source>
        <strain evidence="7 8">SSD-17B</strain>
    </source>
</reference>
<comment type="caution">
    <text evidence="7">The sequence shown here is derived from an EMBL/GenBank/DDBJ whole genome shotgun (WGS) entry which is preliminary data.</text>
</comment>
<dbReference type="RefSeq" id="WP_008825729.1">
    <property type="nucleotide sequence ID" value="NZ_AFNU02000003.1"/>
</dbReference>
<accession>F7Q1D9</accession>
<dbReference type="FunCoup" id="F7Q1D9">
    <property type="interactions" value="135"/>
</dbReference>
<dbReference type="PANTHER" id="PTHR30250:SF21">
    <property type="entry name" value="LIPID II FLIPPASE MURJ"/>
    <property type="match status" value="1"/>
</dbReference>
<evidence type="ECO:0000256" key="5">
    <source>
        <dbReference type="ARBA" id="ARBA00023136"/>
    </source>
</evidence>